<proteinExistence type="predicted"/>
<keyword evidence="1" id="KW-0812">Transmembrane</keyword>
<dbReference type="AlphaFoldDB" id="A0A0C2N5I2"/>
<dbReference type="EMBL" id="JWZT01001718">
    <property type="protein sequence ID" value="KII71575.1"/>
    <property type="molecule type" value="Genomic_DNA"/>
</dbReference>
<name>A0A0C2N5I2_THEKT</name>
<sequence>MNSLRDHCKTRLVCRYTRVLIPLFRTYHSFTTQDFYNESQYENDIRAVTTKNRFPPVNLENMTDDVEQAIIRELNAHSPTERLNCFFFQLHRNIFRKIQQNSDILNKFRRLIEFEVYIKMILLIAFVPIPSVTFAFDLVRNVPYVNYNRKYFRDILENFENNYICLKYLMGREHLPCFQLQYGMYNKLQ</sequence>
<keyword evidence="1" id="KW-0472">Membrane</keyword>
<reference evidence="2 3" key="1">
    <citation type="journal article" date="2014" name="Genome Biol. Evol.">
        <title>The genome of the myxosporean Thelohanellus kitauei shows adaptations to nutrient acquisition within its fish host.</title>
        <authorList>
            <person name="Yang Y."/>
            <person name="Xiong J."/>
            <person name="Zhou Z."/>
            <person name="Huo F."/>
            <person name="Miao W."/>
            <person name="Ran C."/>
            <person name="Liu Y."/>
            <person name="Zhang J."/>
            <person name="Feng J."/>
            <person name="Wang M."/>
            <person name="Wang M."/>
            <person name="Wang L."/>
            <person name="Yao B."/>
        </authorList>
    </citation>
    <scope>NUCLEOTIDE SEQUENCE [LARGE SCALE GENOMIC DNA]</scope>
    <source>
        <strain evidence="2">Wuqing</strain>
    </source>
</reference>
<feature type="transmembrane region" description="Helical" evidence="1">
    <location>
        <begin position="116"/>
        <end position="136"/>
    </location>
</feature>
<protein>
    <submittedName>
        <fullName evidence="2">Uncharacterized protein</fullName>
    </submittedName>
</protein>
<dbReference type="OrthoDB" id="10051448at2759"/>
<accession>A0A0C2N5I2</accession>
<dbReference type="Proteomes" id="UP000031668">
    <property type="component" value="Unassembled WGS sequence"/>
</dbReference>
<keyword evidence="3" id="KW-1185">Reference proteome</keyword>
<organism evidence="2 3">
    <name type="scientific">Thelohanellus kitauei</name>
    <name type="common">Myxosporean</name>
    <dbReference type="NCBI Taxonomy" id="669202"/>
    <lineage>
        <taxon>Eukaryota</taxon>
        <taxon>Metazoa</taxon>
        <taxon>Cnidaria</taxon>
        <taxon>Myxozoa</taxon>
        <taxon>Myxosporea</taxon>
        <taxon>Bivalvulida</taxon>
        <taxon>Platysporina</taxon>
        <taxon>Myxobolidae</taxon>
        <taxon>Thelohanellus</taxon>
    </lineage>
</organism>
<gene>
    <name evidence="2" type="ORF">RF11_04620</name>
</gene>
<comment type="caution">
    <text evidence="2">The sequence shown here is derived from an EMBL/GenBank/DDBJ whole genome shotgun (WGS) entry which is preliminary data.</text>
</comment>
<evidence type="ECO:0000256" key="1">
    <source>
        <dbReference type="SAM" id="Phobius"/>
    </source>
</evidence>
<keyword evidence="1" id="KW-1133">Transmembrane helix</keyword>
<evidence type="ECO:0000313" key="3">
    <source>
        <dbReference type="Proteomes" id="UP000031668"/>
    </source>
</evidence>
<evidence type="ECO:0000313" key="2">
    <source>
        <dbReference type="EMBL" id="KII71575.1"/>
    </source>
</evidence>